<dbReference type="InterPro" id="IPR018571">
    <property type="entry name" value="Membrane_anchor_Opy2_N"/>
</dbReference>
<keyword evidence="1" id="KW-1133">Transmembrane helix</keyword>
<keyword evidence="1" id="KW-0812">Transmembrane</keyword>
<keyword evidence="4" id="KW-1185">Reference proteome</keyword>
<evidence type="ECO:0000259" key="2">
    <source>
        <dbReference type="Pfam" id="PF09463"/>
    </source>
</evidence>
<evidence type="ECO:0000313" key="4">
    <source>
        <dbReference type="Proteomes" id="UP000241769"/>
    </source>
</evidence>
<dbReference type="OrthoDB" id="2402916at2759"/>
<dbReference type="EMBL" id="MDYQ01000129">
    <property type="protein sequence ID" value="PRP81231.1"/>
    <property type="molecule type" value="Genomic_DNA"/>
</dbReference>
<organism evidence="3 4">
    <name type="scientific">Planoprotostelium fungivorum</name>
    <dbReference type="NCBI Taxonomy" id="1890364"/>
    <lineage>
        <taxon>Eukaryota</taxon>
        <taxon>Amoebozoa</taxon>
        <taxon>Evosea</taxon>
        <taxon>Variosea</taxon>
        <taxon>Cavosteliida</taxon>
        <taxon>Cavosteliaceae</taxon>
        <taxon>Planoprotostelium</taxon>
    </lineage>
</organism>
<accession>A0A2P6NBB0</accession>
<evidence type="ECO:0000313" key="3">
    <source>
        <dbReference type="EMBL" id="PRP81231.1"/>
    </source>
</evidence>
<dbReference type="Proteomes" id="UP000241769">
    <property type="component" value="Unassembled WGS sequence"/>
</dbReference>
<reference evidence="3 4" key="1">
    <citation type="journal article" date="2018" name="Genome Biol. Evol.">
        <title>Multiple Roots of Fruiting Body Formation in Amoebozoa.</title>
        <authorList>
            <person name="Hillmann F."/>
            <person name="Forbes G."/>
            <person name="Novohradska S."/>
            <person name="Ferling I."/>
            <person name="Riege K."/>
            <person name="Groth M."/>
            <person name="Westermann M."/>
            <person name="Marz M."/>
            <person name="Spaller T."/>
            <person name="Winckler T."/>
            <person name="Schaap P."/>
            <person name="Glockner G."/>
        </authorList>
    </citation>
    <scope>NUCLEOTIDE SEQUENCE [LARGE SCALE GENOMIC DNA]</scope>
    <source>
        <strain evidence="3 4">Jena</strain>
    </source>
</reference>
<dbReference type="InParanoid" id="A0A2P6NBB0"/>
<comment type="caution">
    <text evidence="3">The sequence shown here is derived from an EMBL/GenBank/DDBJ whole genome shotgun (WGS) entry which is preliminary data.</text>
</comment>
<protein>
    <recommendedName>
        <fullName evidence="2">Membrane anchor Opy2 N-terminal domain-containing protein</fullName>
    </recommendedName>
</protein>
<sequence>MTASLYLLQFLEVEETIASTHKQSNMHRPTLFLLLTLLIAQVYAGLICSQSIPKCPKCPIGTICHLYPQTETNCSRAECIRYTIAPHRNNPPHRACPMVVPDCSNCPSGQKCEVGKNAVTGCSEAKCVEELDCVVCTMMVPECPTCAEGKKCAITNASCTSCPTAICI</sequence>
<keyword evidence="1" id="KW-0472">Membrane</keyword>
<feature type="transmembrane region" description="Helical" evidence="1">
    <location>
        <begin position="31"/>
        <end position="52"/>
    </location>
</feature>
<name>A0A2P6NBB0_9EUKA</name>
<feature type="domain" description="Membrane anchor Opy2 N-terminal" evidence="2">
    <location>
        <begin position="133"/>
        <end position="167"/>
    </location>
</feature>
<dbReference type="Pfam" id="PF09463">
    <property type="entry name" value="Opy2"/>
    <property type="match status" value="1"/>
</dbReference>
<proteinExistence type="predicted"/>
<dbReference type="AlphaFoldDB" id="A0A2P6NBB0"/>
<evidence type="ECO:0000256" key="1">
    <source>
        <dbReference type="SAM" id="Phobius"/>
    </source>
</evidence>
<gene>
    <name evidence="3" type="ORF">PROFUN_02065</name>
</gene>